<keyword evidence="3" id="KW-1185">Reference proteome</keyword>
<sequence length="62" mass="6975">MDGVLLAAVFIVFLWGSVVGGVEDDTFDSRFEYEYKVLKQLVVLEKETNELRGIMTTLTSSN</sequence>
<accession>A0ABY7DPT7</accession>
<gene>
    <name evidence="2" type="ORF">MAR_023496</name>
</gene>
<evidence type="ECO:0000313" key="2">
    <source>
        <dbReference type="EMBL" id="WAQ99123.1"/>
    </source>
</evidence>
<evidence type="ECO:0000256" key="1">
    <source>
        <dbReference type="SAM" id="SignalP"/>
    </source>
</evidence>
<evidence type="ECO:0000313" key="3">
    <source>
        <dbReference type="Proteomes" id="UP001164746"/>
    </source>
</evidence>
<dbReference type="Proteomes" id="UP001164746">
    <property type="component" value="Chromosome 3"/>
</dbReference>
<protein>
    <submittedName>
        <fullName evidence="2">Uncharacterized protein</fullName>
    </submittedName>
</protein>
<dbReference type="EMBL" id="CP111014">
    <property type="protein sequence ID" value="WAQ99123.1"/>
    <property type="molecule type" value="Genomic_DNA"/>
</dbReference>
<name>A0ABY7DPT7_MYAAR</name>
<feature type="chain" id="PRO_5046408212" evidence="1">
    <location>
        <begin position="21"/>
        <end position="62"/>
    </location>
</feature>
<reference evidence="2" key="1">
    <citation type="submission" date="2022-11" db="EMBL/GenBank/DDBJ databases">
        <title>Centuries of genome instability and evolution in soft-shell clam transmissible cancer (bioRxiv).</title>
        <authorList>
            <person name="Hart S.F.M."/>
            <person name="Yonemitsu M.A."/>
            <person name="Giersch R.M."/>
            <person name="Beal B.F."/>
            <person name="Arriagada G."/>
            <person name="Davis B.W."/>
            <person name="Ostrander E.A."/>
            <person name="Goff S.P."/>
            <person name="Metzger M.J."/>
        </authorList>
    </citation>
    <scope>NUCLEOTIDE SEQUENCE</scope>
    <source>
        <strain evidence="2">MELC-2E11</strain>
        <tissue evidence="2">Siphon/mantle</tissue>
    </source>
</reference>
<proteinExistence type="predicted"/>
<feature type="signal peptide" evidence="1">
    <location>
        <begin position="1"/>
        <end position="20"/>
    </location>
</feature>
<keyword evidence="1" id="KW-0732">Signal</keyword>
<organism evidence="2 3">
    <name type="scientific">Mya arenaria</name>
    <name type="common">Soft-shell clam</name>
    <dbReference type="NCBI Taxonomy" id="6604"/>
    <lineage>
        <taxon>Eukaryota</taxon>
        <taxon>Metazoa</taxon>
        <taxon>Spiralia</taxon>
        <taxon>Lophotrochozoa</taxon>
        <taxon>Mollusca</taxon>
        <taxon>Bivalvia</taxon>
        <taxon>Autobranchia</taxon>
        <taxon>Heteroconchia</taxon>
        <taxon>Euheterodonta</taxon>
        <taxon>Imparidentia</taxon>
        <taxon>Neoheterodontei</taxon>
        <taxon>Myida</taxon>
        <taxon>Myoidea</taxon>
        <taxon>Myidae</taxon>
        <taxon>Mya</taxon>
    </lineage>
</organism>